<dbReference type="GeneID" id="8848242"/>
<name>D2VFC7_NAEGR</name>
<dbReference type="InterPro" id="IPR013320">
    <property type="entry name" value="ConA-like_dom_sf"/>
</dbReference>
<sequence>MLPIQTLDVIHMENNDPNLISDIPPSIGNIRIKPYKSLLLPIPSESTTLYDTTRFTYYEVKLWPQQQLKNLFFGFGFTANTEHVKEDIVGWDEDTIGFRYDTGNVYQETRFTAYIANKVHLADVKGDEVFGFLLDHENGEFKVTRNGKLLENALGNRFTNEKYKSKIFKPMISSKCEQSFEMEINLGLDLVRKPFLYTDMMCLKQRMKLFGMGRNCSDVNIVCTK</sequence>
<dbReference type="InParanoid" id="D2VFC7"/>
<dbReference type="SUPFAM" id="SSF49899">
    <property type="entry name" value="Concanavalin A-like lectins/glucanases"/>
    <property type="match status" value="1"/>
</dbReference>
<evidence type="ECO:0000313" key="2">
    <source>
        <dbReference type="EMBL" id="EFC44435.1"/>
    </source>
</evidence>
<dbReference type="Pfam" id="PF00622">
    <property type="entry name" value="SPRY"/>
    <property type="match status" value="1"/>
</dbReference>
<organism evidence="3">
    <name type="scientific">Naegleria gruberi</name>
    <name type="common">Amoeba</name>
    <dbReference type="NCBI Taxonomy" id="5762"/>
    <lineage>
        <taxon>Eukaryota</taxon>
        <taxon>Discoba</taxon>
        <taxon>Heterolobosea</taxon>
        <taxon>Tetramitia</taxon>
        <taxon>Eutetramitia</taxon>
        <taxon>Vahlkampfiidae</taxon>
        <taxon>Naegleria</taxon>
    </lineage>
</organism>
<dbReference type="EMBL" id="GG738868">
    <property type="protein sequence ID" value="EFC44435.1"/>
    <property type="molecule type" value="Genomic_DNA"/>
</dbReference>
<dbReference type="KEGG" id="ngr:NAEGRDRAFT_67580"/>
<dbReference type="RefSeq" id="XP_002677179.1">
    <property type="nucleotide sequence ID" value="XM_002677133.1"/>
</dbReference>
<dbReference type="AlphaFoldDB" id="D2VFC7"/>
<accession>D2VFC7</accession>
<dbReference type="InterPro" id="IPR003877">
    <property type="entry name" value="SPRY_dom"/>
</dbReference>
<dbReference type="Proteomes" id="UP000006671">
    <property type="component" value="Unassembled WGS sequence"/>
</dbReference>
<evidence type="ECO:0000259" key="1">
    <source>
        <dbReference type="PROSITE" id="PS50188"/>
    </source>
</evidence>
<dbReference type="CDD" id="cd12885">
    <property type="entry name" value="SPRY_RanBP_like"/>
    <property type="match status" value="1"/>
</dbReference>
<evidence type="ECO:0000313" key="3">
    <source>
        <dbReference type="Proteomes" id="UP000006671"/>
    </source>
</evidence>
<dbReference type="InterPro" id="IPR001870">
    <property type="entry name" value="B30.2/SPRY"/>
</dbReference>
<dbReference type="VEuPathDB" id="AmoebaDB:NAEGRDRAFT_67580"/>
<dbReference type="InterPro" id="IPR044736">
    <property type="entry name" value="Gid1/RanBPM/SPLA_SPRY"/>
</dbReference>
<keyword evidence="3" id="KW-1185">Reference proteome</keyword>
<dbReference type="InterPro" id="IPR043136">
    <property type="entry name" value="B30.2/SPRY_sf"/>
</dbReference>
<proteinExistence type="predicted"/>
<reference evidence="2 3" key="1">
    <citation type="journal article" date="2010" name="Cell">
        <title>The genome of Naegleria gruberi illuminates early eukaryotic versatility.</title>
        <authorList>
            <person name="Fritz-Laylin L.K."/>
            <person name="Prochnik S.E."/>
            <person name="Ginger M.L."/>
            <person name="Dacks J.B."/>
            <person name="Carpenter M.L."/>
            <person name="Field M.C."/>
            <person name="Kuo A."/>
            <person name="Paredez A."/>
            <person name="Chapman J."/>
            <person name="Pham J."/>
            <person name="Shu S."/>
            <person name="Neupane R."/>
            <person name="Cipriano M."/>
            <person name="Mancuso J."/>
            <person name="Tu H."/>
            <person name="Salamov A."/>
            <person name="Lindquist E."/>
            <person name="Shapiro H."/>
            <person name="Lucas S."/>
            <person name="Grigoriev I.V."/>
            <person name="Cande W.Z."/>
            <person name="Fulton C."/>
            <person name="Rokhsar D.S."/>
            <person name="Dawson S.C."/>
        </authorList>
    </citation>
    <scope>NUCLEOTIDE SEQUENCE [LARGE SCALE GENOMIC DNA]</scope>
    <source>
        <strain evidence="2 3">NEG-M</strain>
    </source>
</reference>
<dbReference type="PROSITE" id="PS50188">
    <property type="entry name" value="B302_SPRY"/>
    <property type="match status" value="1"/>
</dbReference>
<protein>
    <submittedName>
        <fullName evidence="2">Predicted protein</fullName>
    </submittedName>
</protein>
<dbReference type="OrthoDB" id="25503at2759"/>
<dbReference type="Gene3D" id="2.60.120.920">
    <property type="match status" value="1"/>
</dbReference>
<feature type="domain" description="B30.2/SPRY" evidence="1">
    <location>
        <begin position="1"/>
        <end position="191"/>
    </location>
</feature>
<gene>
    <name evidence="2" type="ORF">NAEGRDRAFT_67580</name>
</gene>